<dbReference type="EMBL" id="WTPW01002354">
    <property type="protein sequence ID" value="KAF0385204.1"/>
    <property type="molecule type" value="Genomic_DNA"/>
</dbReference>
<feature type="region of interest" description="Disordered" evidence="1">
    <location>
        <begin position="145"/>
        <end position="179"/>
    </location>
</feature>
<evidence type="ECO:0000313" key="2">
    <source>
        <dbReference type="EMBL" id="KAF0385204.1"/>
    </source>
</evidence>
<reference evidence="2 3" key="1">
    <citation type="journal article" date="2019" name="Environ. Microbiol.">
        <title>At the nexus of three kingdoms: the genome of the mycorrhizal fungus Gigaspora margarita provides insights into plant, endobacterial and fungal interactions.</title>
        <authorList>
            <person name="Venice F."/>
            <person name="Ghignone S."/>
            <person name="Salvioli di Fossalunga A."/>
            <person name="Amselem J."/>
            <person name="Novero M."/>
            <person name="Xianan X."/>
            <person name="Sedzielewska Toro K."/>
            <person name="Morin E."/>
            <person name="Lipzen A."/>
            <person name="Grigoriev I.V."/>
            <person name="Henrissat B."/>
            <person name="Martin F.M."/>
            <person name="Bonfante P."/>
        </authorList>
    </citation>
    <scope>NUCLEOTIDE SEQUENCE [LARGE SCALE GENOMIC DNA]</scope>
    <source>
        <strain evidence="2 3">BEG34</strain>
    </source>
</reference>
<protein>
    <submittedName>
        <fullName evidence="2">Uncharacterized protein</fullName>
    </submittedName>
</protein>
<dbReference type="Proteomes" id="UP000439903">
    <property type="component" value="Unassembled WGS sequence"/>
</dbReference>
<dbReference type="OrthoDB" id="2444320at2759"/>
<sequence>MILGPISELLTELEEIERYKTKQLSGAYLYLGPALSAKSHRKDNYSSNISMTKTEIKNLIKSMMPSIQSQPIISQLLQSDYRPQPPGTSQIIQDTNKDRFLQWLIGEIPEFVSVPSPIYPQNCNNENSMTSSENELETNTLAHSWNEAEFSSSKTSKSSNSESNSEEYEVNVTKKNNLF</sequence>
<feature type="compositionally biased region" description="Low complexity" evidence="1">
    <location>
        <begin position="151"/>
        <end position="163"/>
    </location>
</feature>
<name>A0A8H3X2A4_GIGMA</name>
<organism evidence="2 3">
    <name type="scientific">Gigaspora margarita</name>
    <dbReference type="NCBI Taxonomy" id="4874"/>
    <lineage>
        <taxon>Eukaryota</taxon>
        <taxon>Fungi</taxon>
        <taxon>Fungi incertae sedis</taxon>
        <taxon>Mucoromycota</taxon>
        <taxon>Glomeromycotina</taxon>
        <taxon>Glomeromycetes</taxon>
        <taxon>Diversisporales</taxon>
        <taxon>Gigasporaceae</taxon>
        <taxon>Gigaspora</taxon>
    </lineage>
</organism>
<keyword evidence="3" id="KW-1185">Reference proteome</keyword>
<proteinExistence type="predicted"/>
<gene>
    <name evidence="2" type="ORF">F8M41_011497</name>
</gene>
<dbReference type="AlphaFoldDB" id="A0A8H3X2A4"/>
<evidence type="ECO:0000256" key="1">
    <source>
        <dbReference type="SAM" id="MobiDB-lite"/>
    </source>
</evidence>
<evidence type="ECO:0000313" key="3">
    <source>
        <dbReference type="Proteomes" id="UP000439903"/>
    </source>
</evidence>
<accession>A0A8H3X2A4</accession>
<comment type="caution">
    <text evidence="2">The sequence shown here is derived from an EMBL/GenBank/DDBJ whole genome shotgun (WGS) entry which is preliminary data.</text>
</comment>